<evidence type="ECO:0000313" key="3">
    <source>
        <dbReference type="Proteomes" id="UP000249526"/>
    </source>
</evidence>
<dbReference type="AlphaFoldDB" id="A0A8G1VM69"/>
<gene>
    <name evidence="2" type="ORF">BO85DRAFT_276418</name>
</gene>
<accession>A0A8G1VM69</accession>
<reference evidence="2 3" key="1">
    <citation type="submission" date="2018-02" db="EMBL/GenBank/DDBJ databases">
        <title>The genomes of Aspergillus section Nigri reveals drivers in fungal speciation.</title>
        <authorList>
            <consortium name="DOE Joint Genome Institute"/>
            <person name="Vesth T.C."/>
            <person name="Nybo J."/>
            <person name="Theobald S."/>
            <person name="Brandl J."/>
            <person name="Frisvad J.C."/>
            <person name="Nielsen K.F."/>
            <person name="Lyhne E.K."/>
            <person name="Kogle M.E."/>
            <person name="Kuo A."/>
            <person name="Riley R."/>
            <person name="Clum A."/>
            <person name="Nolan M."/>
            <person name="Lipzen A."/>
            <person name="Salamov A."/>
            <person name="Henrissat B."/>
            <person name="Wiebenga A."/>
            <person name="De vries R.P."/>
            <person name="Grigoriev I.V."/>
            <person name="Mortensen U.H."/>
            <person name="Andersen M.R."/>
            <person name="Baker S.E."/>
        </authorList>
    </citation>
    <scope>NUCLEOTIDE SEQUENCE [LARGE SCALE GENOMIC DNA]</scope>
    <source>
        <strain evidence="2 3">CBS 112811</strain>
    </source>
</reference>
<keyword evidence="3" id="KW-1185">Reference proteome</keyword>
<dbReference type="Proteomes" id="UP000249526">
    <property type="component" value="Unassembled WGS sequence"/>
</dbReference>
<sequence length="121" mass="12534">MDDGGGKFDHGVCLVLVCTRSRLSPPPFKALTGRWSRDKTEAPSTGRGGNADSYFAGGAGGGKITPLGCPCTADGCIVSAAWESVSVALTIVMLSINGQEASSRGHYSAWEHSPCCIMVQV</sequence>
<dbReference type="EMBL" id="KZ825060">
    <property type="protein sequence ID" value="RAH58549.1"/>
    <property type="molecule type" value="Genomic_DNA"/>
</dbReference>
<dbReference type="RefSeq" id="XP_025516471.1">
    <property type="nucleotide sequence ID" value="XM_025655149.1"/>
</dbReference>
<evidence type="ECO:0000256" key="1">
    <source>
        <dbReference type="SAM" id="MobiDB-lite"/>
    </source>
</evidence>
<proteinExistence type="predicted"/>
<name>A0A8G1VM69_9EURO</name>
<dbReference type="GeneID" id="37158551"/>
<protein>
    <submittedName>
        <fullName evidence="2">Uncharacterized protein</fullName>
    </submittedName>
</protein>
<evidence type="ECO:0000313" key="2">
    <source>
        <dbReference type="EMBL" id="RAH58549.1"/>
    </source>
</evidence>
<feature type="region of interest" description="Disordered" evidence="1">
    <location>
        <begin position="29"/>
        <end position="51"/>
    </location>
</feature>
<organism evidence="2 3">
    <name type="scientific">Aspergillus piperis CBS 112811</name>
    <dbReference type="NCBI Taxonomy" id="1448313"/>
    <lineage>
        <taxon>Eukaryota</taxon>
        <taxon>Fungi</taxon>
        <taxon>Dikarya</taxon>
        <taxon>Ascomycota</taxon>
        <taxon>Pezizomycotina</taxon>
        <taxon>Eurotiomycetes</taxon>
        <taxon>Eurotiomycetidae</taxon>
        <taxon>Eurotiales</taxon>
        <taxon>Aspergillaceae</taxon>
        <taxon>Aspergillus</taxon>
        <taxon>Aspergillus subgen. Circumdati</taxon>
    </lineage>
</organism>